<name>A0A4S8RJS7_9HELO</name>
<evidence type="ECO:0000256" key="1">
    <source>
        <dbReference type="SAM" id="MobiDB-lite"/>
    </source>
</evidence>
<evidence type="ECO:0000313" key="2">
    <source>
        <dbReference type="EMBL" id="THV53904.1"/>
    </source>
</evidence>
<keyword evidence="3" id="KW-1185">Reference proteome</keyword>
<proteinExistence type="predicted"/>
<reference evidence="2 3" key="1">
    <citation type="submission" date="2017-12" db="EMBL/GenBank/DDBJ databases">
        <title>Comparative genomics of Botrytis spp.</title>
        <authorList>
            <person name="Valero-Jimenez C.A."/>
            <person name="Tapia P."/>
            <person name="Veloso J."/>
            <person name="Silva-Moreno E."/>
            <person name="Staats M."/>
            <person name="Valdes J.H."/>
            <person name="Van Kan J.A.L."/>
        </authorList>
    </citation>
    <scope>NUCLEOTIDE SEQUENCE [LARGE SCALE GENOMIC DNA]</scope>
    <source>
        <strain evidence="2 3">MUCL435</strain>
    </source>
</reference>
<dbReference type="EMBL" id="PQXL01000039">
    <property type="protein sequence ID" value="THV53904.1"/>
    <property type="molecule type" value="Genomic_DNA"/>
</dbReference>
<evidence type="ECO:0000313" key="3">
    <source>
        <dbReference type="Proteomes" id="UP000308671"/>
    </source>
</evidence>
<gene>
    <name evidence="2" type="ORF">BGAL_0039g00160</name>
</gene>
<protein>
    <submittedName>
        <fullName evidence="2">Uncharacterized protein</fullName>
    </submittedName>
</protein>
<dbReference type="AlphaFoldDB" id="A0A4S8RJS7"/>
<organism evidence="2 3">
    <name type="scientific">Botrytis galanthina</name>
    <dbReference type="NCBI Taxonomy" id="278940"/>
    <lineage>
        <taxon>Eukaryota</taxon>
        <taxon>Fungi</taxon>
        <taxon>Dikarya</taxon>
        <taxon>Ascomycota</taxon>
        <taxon>Pezizomycotina</taxon>
        <taxon>Leotiomycetes</taxon>
        <taxon>Helotiales</taxon>
        <taxon>Sclerotiniaceae</taxon>
        <taxon>Botrytis</taxon>
    </lineage>
</organism>
<comment type="caution">
    <text evidence="2">The sequence shown here is derived from an EMBL/GenBank/DDBJ whole genome shotgun (WGS) entry which is preliminary data.</text>
</comment>
<feature type="region of interest" description="Disordered" evidence="1">
    <location>
        <begin position="1"/>
        <end position="21"/>
    </location>
</feature>
<accession>A0A4S8RJS7</accession>
<dbReference type="Proteomes" id="UP000308671">
    <property type="component" value="Unassembled WGS sequence"/>
</dbReference>
<sequence length="94" mass="10457">MESELREKMPQERSRSRKGVEELKCTVGPRTSKWMFFKNTRDQVSATTLIIESSLGAALGPVSLKEDVTSGDDARYCGGLWSWDASISSLDLDL</sequence>
<dbReference type="OrthoDB" id="3459481at2759"/>